<gene>
    <name evidence="1" type="ORF">JCM21738_1124</name>
</gene>
<protein>
    <submittedName>
        <fullName evidence="1">Uncharacterized protein</fullName>
    </submittedName>
</protein>
<dbReference type="Proteomes" id="UP000018949">
    <property type="component" value="Unassembled WGS sequence"/>
</dbReference>
<dbReference type="EMBL" id="BAUW01000008">
    <property type="protein sequence ID" value="GAE44414.1"/>
    <property type="molecule type" value="Genomic_DNA"/>
</dbReference>
<accession>W4RLI3</accession>
<dbReference type="AlphaFoldDB" id="W4RLI3"/>
<evidence type="ECO:0000313" key="1">
    <source>
        <dbReference type="EMBL" id="GAE44414.1"/>
    </source>
</evidence>
<proteinExistence type="predicted"/>
<comment type="caution">
    <text evidence="1">The sequence shown here is derived from an EMBL/GenBank/DDBJ whole genome shotgun (WGS) entry which is preliminary data.</text>
</comment>
<name>W4RLI3_9BACI</name>
<organism evidence="1 2">
    <name type="scientific">Mesobacillus boroniphilus JCM 21738</name>
    <dbReference type="NCBI Taxonomy" id="1294265"/>
    <lineage>
        <taxon>Bacteria</taxon>
        <taxon>Bacillati</taxon>
        <taxon>Bacillota</taxon>
        <taxon>Bacilli</taxon>
        <taxon>Bacillales</taxon>
        <taxon>Bacillaceae</taxon>
        <taxon>Mesobacillus</taxon>
    </lineage>
</organism>
<keyword evidence="2" id="KW-1185">Reference proteome</keyword>
<reference evidence="1 2" key="1">
    <citation type="submission" date="2013-12" db="EMBL/GenBank/DDBJ databases">
        <title>NBRP : Genome information of microbial organism related human and environment.</title>
        <authorList>
            <person name="Hattori M."/>
            <person name="Oshima K."/>
            <person name="Inaba H."/>
            <person name="Suda W."/>
            <person name="Sakamoto M."/>
            <person name="Iino T."/>
            <person name="Kitahara M."/>
            <person name="Oshida Y."/>
            <person name="Iida T."/>
            <person name="Kudo T."/>
            <person name="Itoh T."/>
            <person name="Ahmed I."/>
            <person name="Ohkuma M."/>
        </authorList>
    </citation>
    <scope>NUCLEOTIDE SEQUENCE [LARGE SCALE GENOMIC DNA]</scope>
    <source>
        <strain evidence="1 2">JCM 21738</strain>
    </source>
</reference>
<sequence>MKRLERKSTDHFYKQSQKIKRVPKVETFGTPSFQYSSILLESNATIFQLR</sequence>
<evidence type="ECO:0000313" key="2">
    <source>
        <dbReference type="Proteomes" id="UP000018949"/>
    </source>
</evidence>